<accession>A0AAD6UZC7</accession>
<feature type="region of interest" description="Disordered" evidence="1">
    <location>
        <begin position="586"/>
        <end position="607"/>
    </location>
</feature>
<dbReference type="Proteomes" id="UP001219525">
    <property type="component" value="Unassembled WGS sequence"/>
</dbReference>
<comment type="caution">
    <text evidence="2">The sequence shown here is derived from an EMBL/GenBank/DDBJ whole genome shotgun (WGS) entry which is preliminary data.</text>
</comment>
<reference evidence="2" key="1">
    <citation type="submission" date="2023-03" db="EMBL/GenBank/DDBJ databases">
        <title>Massive genome expansion in bonnet fungi (Mycena s.s.) driven by repeated elements and novel gene families across ecological guilds.</title>
        <authorList>
            <consortium name="Lawrence Berkeley National Laboratory"/>
            <person name="Harder C.B."/>
            <person name="Miyauchi S."/>
            <person name="Viragh M."/>
            <person name="Kuo A."/>
            <person name="Thoen E."/>
            <person name="Andreopoulos B."/>
            <person name="Lu D."/>
            <person name="Skrede I."/>
            <person name="Drula E."/>
            <person name="Henrissat B."/>
            <person name="Morin E."/>
            <person name="Kohler A."/>
            <person name="Barry K."/>
            <person name="LaButti K."/>
            <person name="Morin E."/>
            <person name="Salamov A."/>
            <person name="Lipzen A."/>
            <person name="Mereny Z."/>
            <person name="Hegedus B."/>
            <person name="Baldrian P."/>
            <person name="Stursova M."/>
            <person name="Weitz H."/>
            <person name="Taylor A."/>
            <person name="Grigoriev I.V."/>
            <person name="Nagy L.G."/>
            <person name="Martin F."/>
            <person name="Kauserud H."/>
        </authorList>
    </citation>
    <scope>NUCLEOTIDE SEQUENCE</scope>
    <source>
        <strain evidence="2">9144</strain>
    </source>
</reference>
<evidence type="ECO:0000313" key="3">
    <source>
        <dbReference type="Proteomes" id="UP001219525"/>
    </source>
</evidence>
<name>A0AAD6UZC7_9AGAR</name>
<evidence type="ECO:0000256" key="1">
    <source>
        <dbReference type="SAM" id="MobiDB-lite"/>
    </source>
</evidence>
<feature type="region of interest" description="Disordered" evidence="1">
    <location>
        <begin position="251"/>
        <end position="275"/>
    </location>
</feature>
<feature type="region of interest" description="Disordered" evidence="1">
    <location>
        <begin position="25"/>
        <end position="50"/>
    </location>
</feature>
<feature type="compositionally biased region" description="Basic residues" evidence="1">
    <location>
        <begin position="330"/>
        <end position="343"/>
    </location>
</feature>
<sequence length="634" mass="69187">MRDLVPAVAHHVLFTFFTRRLHRSAPPGPGALTGQHAKTHARARRDTRCPRPYPARAAACPVVFAQDQCTPRAIRVVIASCRSPRATRAGIGAQHTHPRPAAPTHSTFPPAALHPPCSFPACRLLPTARTLAAREPLVVAVTDLTDLTDSATWHATATQRTQTGIREDCLSSRHTARNTVFLYGSIVALPLHPTASVENADWSTVQKCIVAVDHNRPRIPPFHRVRPALCISAGETPSVQARARHWTPFTRRGEVSPRCGGASRTGSRTCPVAPAPRRAAVAQGWRPRAPLGVHPPDARRARRLHPSLDLHLTACLLPGHFDWRHGYMGHRARSSARGQRRRTTSPLRASPTAPPASHRHLLRIIFAPSYNTPVAGLTDNTSLRATVSATHHGLAHSAEDHFGSHEYFNNVPGGGTHSAGPRRSWRDLDGRGGGCDGGCGGGHGGTSTDVAVDVAVDLALGAEEPHLPGARNGHLASCVHRTRRLPLYPSQSPLQHSAACWRASGMSWALLFRRHGRCLGIVLTLLPPYPWPHDEHKLAVDSAHWHSKRRHHAARDRVDRQLLQIGNAARIGELEASGGLDHANEARDAAVQQADLASQPHRVSSVNEQYPELDRFKGCWATRITKSYWDNRKT</sequence>
<keyword evidence="3" id="KW-1185">Reference proteome</keyword>
<dbReference type="AlphaFoldDB" id="A0AAD6UZC7"/>
<organism evidence="2 3">
    <name type="scientific">Mycena pura</name>
    <dbReference type="NCBI Taxonomy" id="153505"/>
    <lineage>
        <taxon>Eukaryota</taxon>
        <taxon>Fungi</taxon>
        <taxon>Dikarya</taxon>
        <taxon>Basidiomycota</taxon>
        <taxon>Agaricomycotina</taxon>
        <taxon>Agaricomycetes</taxon>
        <taxon>Agaricomycetidae</taxon>
        <taxon>Agaricales</taxon>
        <taxon>Marasmiineae</taxon>
        <taxon>Mycenaceae</taxon>
        <taxon>Mycena</taxon>
    </lineage>
</organism>
<evidence type="ECO:0000313" key="2">
    <source>
        <dbReference type="EMBL" id="KAJ7198172.1"/>
    </source>
</evidence>
<dbReference type="EMBL" id="JARJCW010000074">
    <property type="protein sequence ID" value="KAJ7198172.1"/>
    <property type="molecule type" value="Genomic_DNA"/>
</dbReference>
<gene>
    <name evidence="2" type="ORF">GGX14DRAFT_573732</name>
</gene>
<feature type="region of interest" description="Disordered" evidence="1">
    <location>
        <begin position="330"/>
        <end position="356"/>
    </location>
</feature>
<protein>
    <submittedName>
        <fullName evidence="2">Uncharacterized protein</fullName>
    </submittedName>
</protein>
<proteinExistence type="predicted"/>